<keyword evidence="2" id="KW-1133">Transmembrane helix</keyword>
<keyword evidence="2" id="KW-0472">Membrane</keyword>
<feature type="region of interest" description="Disordered" evidence="1">
    <location>
        <begin position="804"/>
        <end position="844"/>
    </location>
</feature>
<keyword evidence="2" id="KW-0812">Transmembrane</keyword>
<evidence type="ECO:0000313" key="3">
    <source>
        <dbReference type="EMBL" id="KAK1444864.1"/>
    </source>
</evidence>
<feature type="compositionally biased region" description="Polar residues" evidence="1">
    <location>
        <begin position="293"/>
        <end position="305"/>
    </location>
</feature>
<sequence length="1044" mass="117573">MKDWLLGKVSELGEKAVDSVVNIVLSHNDKNITDFKQTPLITAISRSVNAHIAIKQPNIVRTRNKDVAEASLGAVQVDILDSNFIAYPAQGGSATVPSTPASKYYSKPHTESQKGRIYFDGLGSIPVGSCMYNVSMTCNGRMAYSPLVEMLGDGCNRIRWNHQFIAELDDLWVDIGLAVNAEIDFNQFSQQHSKYSSPRMVNMVTRIPGVRCAQLSCSEATEIDPEEAQQLTSIYGKTKYKQRIGRAVISLPMLLDSSELKSTETLRENDMIIPSTPMLSEQPGSHGVATPGNDRSSTPTPSMGASTPVRRRAHNVTARASGSQGSLDCSHGQGDVTLVPPNSGRDINKSTSHMRRGTRMLAERGVTRVYSRTKGVTRNTLRDMTESPRASSVEAPYNHSKNNLSFGRHMSLDAVSQKSEIEAALTNTVIVSSVGIEHGRDEVHSFKSCSDDDAKESNKQLALEDTSMTKGQEQQNVVASEDLEKNNVPTNVNSDWSNASVAPSRQMTRGQDTPGSVASDLPMKIDTISHPELPIGDDLCELSLVKRGSMCSSDFSGAMSPVRRFNSGRDLSMHLLDDIDDIKQGQLGKDLQSLDVLKSEYRYYTEGVLTLQLLPFNEHKWDDEKFLRPIEGYPCFGMKSPPYIQGYIKVRVRVYLKDYPSRLALLCNWKHPRFFWQVPKELEFVHVSLICRRIEMFFKAKPRWIDKILLPKNTKENTYYITLFWLLLLDLMVFASPRRVLIDAYLLILLVSFFYKYSIGAMRYSGETEDASKPEKKAMTHVKERVETKNIGCVTPMSLGQSTVKQKIEDGGDKDASDHSGKGGEMSVKLEKQNSLTKEDLDNKAEATDDDYSKYTKGLTIWDFKGPEESMSKLTTPFGERELCVQRHSDSHRTATFVDNIGDTNYEELVKLIAVVMQLLQVILGYAIMLLEKLRNSLAFYDSYSWILVWNMLTVVFLVMYAVLYITSKVPLIVWRLLVYFCTLHYCLTFHSPHEGDMHEIGIHIRSLIWNQFKRTLWFFDNCLSRLPDSREIDHRSVSKQQIV</sequence>
<evidence type="ECO:0000313" key="4">
    <source>
        <dbReference type="Proteomes" id="UP001230268"/>
    </source>
</evidence>
<proteinExistence type="predicted"/>
<evidence type="ECO:0000256" key="2">
    <source>
        <dbReference type="SAM" id="Phobius"/>
    </source>
</evidence>
<gene>
    <name evidence="3" type="ORF">BgAZ_107700</name>
</gene>
<protein>
    <submittedName>
        <fullName evidence="3">Uncharacterized protein</fullName>
    </submittedName>
</protein>
<feature type="compositionally biased region" description="Polar residues" evidence="1">
    <location>
        <begin position="466"/>
        <end position="478"/>
    </location>
</feature>
<keyword evidence="4" id="KW-1185">Reference proteome</keyword>
<feature type="compositionally biased region" description="Polar residues" evidence="1">
    <location>
        <begin position="487"/>
        <end position="516"/>
    </location>
</feature>
<feature type="compositionally biased region" description="Basic and acidic residues" evidence="1">
    <location>
        <begin position="806"/>
        <end position="844"/>
    </location>
</feature>
<feature type="compositionally biased region" description="Basic and acidic residues" evidence="1">
    <location>
        <begin position="445"/>
        <end position="458"/>
    </location>
</feature>
<feature type="region of interest" description="Disordered" evidence="1">
    <location>
        <begin position="277"/>
        <end position="354"/>
    </location>
</feature>
<feature type="region of interest" description="Disordered" evidence="1">
    <location>
        <begin position="445"/>
        <end position="521"/>
    </location>
</feature>
<dbReference type="Proteomes" id="UP001230268">
    <property type="component" value="Unassembled WGS sequence"/>
</dbReference>
<feature type="compositionally biased region" description="Polar residues" evidence="1">
    <location>
        <begin position="318"/>
        <end position="327"/>
    </location>
</feature>
<feature type="transmembrane region" description="Helical" evidence="2">
    <location>
        <begin position="972"/>
        <end position="990"/>
    </location>
</feature>
<dbReference type="EMBL" id="JAVEPI010000001">
    <property type="protein sequence ID" value="KAK1444864.1"/>
    <property type="molecule type" value="Genomic_DNA"/>
</dbReference>
<organism evidence="3 4">
    <name type="scientific">Babesia gibsoni</name>
    <dbReference type="NCBI Taxonomy" id="33632"/>
    <lineage>
        <taxon>Eukaryota</taxon>
        <taxon>Sar</taxon>
        <taxon>Alveolata</taxon>
        <taxon>Apicomplexa</taxon>
        <taxon>Aconoidasida</taxon>
        <taxon>Piroplasmida</taxon>
        <taxon>Babesiidae</taxon>
        <taxon>Babesia</taxon>
    </lineage>
</organism>
<dbReference type="AlphaFoldDB" id="A0AAD8PGE4"/>
<reference evidence="3" key="1">
    <citation type="submission" date="2023-08" db="EMBL/GenBank/DDBJ databases">
        <title>Draft sequence of the Babesia gibsoni genome.</title>
        <authorList>
            <person name="Yamagishi J.Y."/>
            <person name="Xuan X.X."/>
        </authorList>
    </citation>
    <scope>NUCLEOTIDE SEQUENCE</scope>
    <source>
        <strain evidence="3">Azabu</strain>
    </source>
</reference>
<name>A0AAD8PGE4_BABGI</name>
<comment type="caution">
    <text evidence="3">The sequence shown here is derived from an EMBL/GenBank/DDBJ whole genome shotgun (WGS) entry which is preliminary data.</text>
</comment>
<feature type="transmembrane region" description="Helical" evidence="2">
    <location>
        <begin position="943"/>
        <end position="966"/>
    </location>
</feature>
<feature type="transmembrane region" description="Helical" evidence="2">
    <location>
        <begin position="742"/>
        <end position="759"/>
    </location>
</feature>
<accession>A0AAD8PGE4</accession>
<evidence type="ECO:0000256" key="1">
    <source>
        <dbReference type="SAM" id="MobiDB-lite"/>
    </source>
</evidence>
<feature type="transmembrane region" description="Helical" evidence="2">
    <location>
        <begin position="912"/>
        <end position="931"/>
    </location>
</feature>